<dbReference type="InterPro" id="IPR017946">
    <property type="entry name" value="PLC-like_Pdiesterase_TIM-brl"/>
</dbReference>
<feature type="region of interest" description="Disordered" evidence="1">
    <location>
        <begin position="1"/>
        <end position="20"/>
    </location>
</feature>
<comment type="caution">
    <text evidence="3">The sequence shown here is derived from an EMBL/GenBank/DDBJ whole genome shotgun (WGS) entry which is preliminary data.</text>
</comment>
<keyword evidence="2" id="KW-0472">Membrane</keyword>
<keyword evidence="2" id="KW-1133">Transmembrane helix</keyword>
<keyword evidence="4" id="KW-1185">Reference proteome</keyword>
<reference evidence="3 4" key="1">
    <citation type="journal article" date="2020" name="Int. J. Syst. Evol. Microbiol.">
        <title>Novel acetic acid bacteria from cider fermentations: Acetobacter conturbans sp. nov. and Acetobacter fallax sp. nov.</title>
        <authorList>
            <person name="Sombolestani A.S."/>
            <person name="Cleenwerck I."/>
            <person name="Cnockaert M."/>
            <person name="Borremans W."/>
            <person name="Wieme A.D."/>
            <person name="De Vuyst L."/>
            <person name="Vandamme P."/>
        </authorList>
    </citation>
    <scope>NUCLEOTIDE SEQUENCE [LARGE SCALE GENOMIC DNA]</scope>
    <source>
        <strain evidence="3 4">LMG 1627</strain>
    </source>
</reference>
<feature type="transmembrane region" description="Helical" evidence="2">
    <location>
        <begin position="27"/>
        <end position="45"/>
    </location>
</feature>
<evidence type="ECO:0008006" key="5">
    <source>
        <dbReference type="Google" id="ProtNLM"/>
    </source>
</evidence>
<sequence length="273" mass="29155">MNGTYERGLEHAGQTGRRSVLTPRCRRNGLVALAIIVGVGGGMLWRDSHADALLTRIHHGLVICASGKAATQTLPVANAPETNSFIPTVPSQAGNADSSDLPSMVSLAVTRNTAGELVVSTDRPVLLSDALASSRKRHELVMLSLHDVPAAAVVRSIRTNHMRKQAVLIADTTIAAQEALEADRAIIVAFPVKSVADERKAKQIAGRHPYALYLPANASSMLFQAAHREADAVIANSPDPLTNRKATQQLLNEPVDIVVTDYPDRFADILDGT</sequence>
<accession>A0ABX0JXW2</accession>
<evidence type="ECO:0000313" key="3">
    <source>
        <dbReference type="EMBL" id="NHN88184.1"/>
    </source>
</evidence>
<name>A0ABX0JXW2_9PROT</name>
<evidence type="ECO:0000256" key="2">
    <source>
        <dbReference type="SAM" id="Phobius"/>
    </source>
</evidence>
<protein>
    <recommendedName>
        <fullName evidence="5">Glycerophosphodiester phosphodiesterase</fullName>
    </recommendedName>
</protein>
<keyword evidence="2" id="KW-0812">Transmembrane</keyword>
<dbReference type="Proteomes" id="UP000631653">
    <property type="component" value="Unassembled WGS sequence"/>
</dbReference>
<dbReference type="EMBL" id="WOSY01000004">
    <property type="protein sequence ID" value="NHN88184.1"/>
    <property type="molecule type" value="Genomic_DNA"/>
</dbReference>
<evidence type="ECO:0000313" key="4">
    <source>
        <dbReference type="Proteomes" id="UP000631653"/>
    </source>
</evidence>
<gene>
    <name evidence="3" type="ORF">GOB81_06030</name>
</gene>
<dbReference type="Gene3D" id="3.20.20.190">
    <property type="entry name" value="Phosphatidylinositol (PI) phosphodiesterase"/>
    <property type="match status" value="1"/>
</dbReference>
<organism evidence="3 4">
    <name type="scientific">Acetobacter conturbans</name>
    <dbReference type="NCBI Taxonomy" id="1737472"/>
    <lineage>
        <taxon>Bacteria</taxon>
        <taxon>Pseudomonadati</taxon>
        <taxon>Pseudomonadota</taxon>
        <taxon>Alphaproteobacteria</taxon>
        <taxon>Acetobacterales</taxon>
        <taxon>Acetobacteraceae</taxon>
        <taxon>Acetobacter</taxon>
    </lineage>
</organism>
<evidence type="ECO:0000256" key="1">
    <source>
        <dbReference type="SAM" id="MobiDB-lite"/>
    </source>
</evidence>
<proteinExistence type="predicted"/>